<dbReference type="CDD" id="cd17873">
    <property type="entry name" value="FlhF"/>
    <property type="match status" value="1"/>
</dbReference>
<keyword evidence="16" id="KW-0966">Cell projection</keyword>
<evidence type="ECO:0000256" key="13">
    <source>
        <dbReference type="NCBIfam" id="TIGR03499"/>
    </source>
</evidence>
<keyword evidence="10" id="KW-0472">Membrane</keyword>
<keyword evidence="16" id="KW-0282">Flagellum</keyword>
<dbReference type="PANTHER" id="PTHR43134:SF3">
    <property type="entry name" value="FLAGELLAR BIOSYNTHESIS PROTEIN FLHF"/>
    <property type="match status" value="1"/>
</dbReference>
<evidence type="ECO:0000259" key="15">
    <source>
        <dbReference type="SMART" id="SM00962"/>
    </source>
</evidence>
<feature type="compositionally biased region" description="Polar residues" evidence="14">
    <location>
        <begin position="122"/>
        <end position="144"/>
    </location>
</feature>
<keyword evidence="7" id="KW-1005">Bacterial flagellum biogenesis</keyword>
<keyword evidence="4" id="KW-0813">Transport</keyword>
<dbReference type="SUPFAM" id="SSF52540">
    <property type="entry name" value="P-loop containing nucleoside triphosphate hydrolases"/>
    <property type="match status" value="1"/>
</dbReference>
<evidence type="ECO:0000313" key="17">
    <source>
        <dbReference type="Proteomes" id="UP000623967"/>
    </source>
</evidence>
<dbReference type="InterPro" id="IPR020006">
    <property type="entry name" value="FlhF"/>
</dbReference>
<feature type="region of interest" description="Disordered" evidence="14">
    <location>
        <begin position="118"/>
        <end position="148"/>
    </location>
</feature>
<name>A0ABS1TRR1_9BACI</name>
<comment type="subcellular location">
    <subcellularLocation>
        <location evidence="1">Cell membrane</location>
        <topology evidence="1">Peripheral membrane protein</topology>
        <orientation evidence="1">Cytoplasmic side</orientation>
    </subcellularLocation>
</comment>
<keyword evidence="17" id="KW-1185">Reference proteome</keyword>
<keyword evidence="8" id="KW-0653">Protein transport</keyword>
<evidence type="ECO:0000256" key="8">
    <source>
        <dbReference type="ARBA" id="ARBA00022927"/>
    </source>
</evidence>
<dbReference type="InterPro" id="IPR000897">
    <property type="entry name" value="SRP54_GTPase_dom"/>
</dbReference>
<comment type="similarity">
    <text evidence="2">Belongs to the GTP-binding SRP family.</text>
</comment>
<protein>
    <recommendedName>
        <fullName evidence="3 13">Flagellar biosynthesis protein FlhF</fullName>
    </recommendedName>
</protein>
<dbReference type="InterPro" id="IPR027417">
    <property type="entry name" value="P-loop_NTPase"/>
</dbReference>
<evidence type="ECO:0000256" key="3">
    <source>
        <dbReference type="ARBA" id="ARBA00014919"/>
    </source>
</evidence>
<evidence type="ECO:0000256" key="12">
    <source>
        <dbReference type="ARBA" id="ARBA00025337"/>
    </source>
</evidence>
<reference evidence="16 17" key="1">
    <citation type="submission" date="2021-01" db="EMBL/GenBank/DDBJ databases">
        <title>Genome public.</title>
        <authorList>
            <person name="Liu C."/>
            <person name="Sun Q."/>
        </authorList>
    </citation>
    <scope>NUCLEOTIDE SEQUENCE [LARGE SCALE GENOMIC DNA]</scope>
    <source>
        <strain evidence="16 17">YIM B02564</strain>
    </source>
</reference>
<keyword evidence="5" id="KW-1003">Cell membrane</keyword>
<evidence type="ECO:0000256" key="6">
    <source>
        <dbReference type="ARBA" id="ARBA00022741"/>
    </source>
</evidence>
<evidence type="ECO:0000256" key="7">
    <source>
        <dbReference type="ARBA" id="ARBA00022795"/>
    </source>
</evidence>
<evidence type="ECO:0000256" key="4">
    <source>
        <dbReference type="ARBA" id="ARBA00022448"/>
    </source>
</evidence>
<dbReference type="Gene3D" id="3.40.50.300">
    <property type="entry name" value="P-loop containing nucleotide triphosphate hydrolases"/>
    <property type="match status" value="1"/>
</dbReference>
<organism evidence="16 17">
    <name type="scientific">Neobacillus paridis</name>
    <dbReference type="NCBI Taxonomy" id="2803862"/>
    <lineage>
        <taxon>Bacteria</taxon>
        <taxon>Bacillati</taxon>
        <taxon>Bacillota</taxon>
        <taxon>Bacilli</taxon>
        <taxon>Bacillales</taxon>
        <taxon>Bacillaceae</taxon>
        <taxon>Neobacillus</taxon>
    </lineage>
</organism>
<accession>A0ABS1TRR1</accession>
<dbReference type="SMART" id="SM00962">
    <property type="entry name" value="SRP54"/>
    <property type="match status" value="1"/>
</dbReference>
<evidence type="ECO:0000256" key="1">
    <source>
        <dbReference type="ARBA" id="ARBA00004413"/>
    </source>
</evidence>
<proteinExistence type="inferred from homology"/>
<dbReference type="Gene3D" id="1.20.120.1380">
    <property type="entry name" value="Flagellar FlhF biosynthesis protein, N domain"/>
    <property type="match status" value="1"/>
</dbReference>
<comment type="function">
    <text evidence="12">Necessary for flagellar biosynthesis. May be involved in translocation of the flagellum.</text>
</comment>
<evidence type="ECO:0000256" key="9">
    <source>
        <dbReference type="ARBA" id="ARBA00023134"/>
    </source>
</evidence>
<dbReference type="Pfam" id="PF00448">
    <property type="entry name" value="SRP54"/>
    <property type="match status" value="1"/>
</dbReference>
<dbReference type="NCBIfam" id="TIGR03499">
    <property type="entry name" value="FlhF"/>
    <property type="match status" value="1"/>
</dbReference>
<dbReference type="RefSeq" id="WP_202654184.1">
    <property type="nucleotide sequence ID" value="NZ_JAESWB010000168.1"/>
</dbReference>
<evidence type="ECO:0000256" key="5">
    <source>
        <dbReference type="ARBA" id="ARBA00022475"/>
    </source>
</evidence>
<comment type="caution">
    <text evidence="16">The sequence shown here is derived from an EMBL/GenBank/DDBJ whole genome shotgun (WGS) entry which is preliminary data.</text>
</comment>
<feature type="domain" description="SRP54-type proteins GTP-binding" evidence="15">
    <location>
        <begin position="281"/>
        <end position="472"/>
    </location>
</feature>
<keyword evidence="16" id="KW-0969">Cilium</keyword>
<evidence type="ECO:0000313" key="16">
    <source>
        <dbReference type="EMBL" id="MBL4952961.1"/>
    </source>
</evidence>
<keyword evidence="11" id="KW-1006">Bacterial flagellum protein export</keyword>
<keyword evidence="6" id="KW-0547">Nucleotide-binding</keyword>
<dbReference type="EMBL" id="JAESWB010000168">
    <property type="protein sequence ID" value="MBL4952961.1"/>
    <property type="molecule type" value="Genomic_DNA"/>
</dbReference>
<evidence type="ECO:0000256" key="2">
    <source>
        <dbReference type="ARBA" id="ARBA00008531"/>
    </source>
</evidence>
<evidence type="ECO:0000256" key="11">
    <source>
        <dbReference type="ARBA" id="ARBA00023225"/>
    </source>
</evidence>
<sequence length="475" mass="53233">MKTKKIVADSIPLALKMVRQQLGDNAIIVNTRAIKSGGLFGFFAKQKFEVTAYSMDQDPPQAARNVSMDMENEKPLIESTSKTAVKPIEETNFSDEQKRKIINDVLVKRSIHHTNLEGVNSKGINESDNNGLPAANQSQSSEATGSGFHKKPQMLYQYYSQNADSEKEKTVAPPKAKPAEPDHLLDELKSLKNMMMVFMTGEKQGNGPTARFAKWINRLKQQGVTESVLEAIVIQTVNAMIEKFGSLNAATDEAIEQEMISIVQGMIERRTPKSNVLPEDVRLINIIGPTGVGKTTTIAKLATEQILKQKRQVAMITTDVYRIAAVEQLKTYAGILNVPIEVARSREELDQVLMKLKHFDLIYMDTTGRNFKDEKNRESINEFLHHPLISDNYLALSLTTKYEDLQYLLNEFLESPVNKLILTKLDETSSYGSILNIAYHYPYEITYLTNGQSVPEDITTIDPAMLANSLVGDER</sequence>
<keyword evidence="9" id="KW-0342">GTP-binding</keyword>
<dbReference type="PANTHER" id="PTHR43134">
    <property type="entry name" value="SIGNAL RECOGNITION PARTICLE RECEPTOR SUBUNIT ALPHA"/>
    <property type="match status" value="1"/>
</dbReference>
<dbReference type="Proteomes" id="UP000623967">
    <property type="component" value="Unassembled WGS sequence"/>
</dbReference>
<evidence type="ECO:0000256" key="10">
    <source>
        <dbReference type="ARBA" id="ARBA00023136"/>
    </source>
</evidence>
<dbReference type="InterPro" id="IPR047040">
    <property type="entry name" value="FlhF__GTPase_dom"/>
</dbReference>
<gene>
    <name evidence="16" type="primary">flhF</name>
    <name evidence="16" type="ORF">JK635_12130</name>
</gene>
<evidence type="ECO:0000256" key="14">
    <source>
        <dbReference type="SAM" id="MobiDB-lite"/>
    </source>
</evidence>